<evidence type="ECO:0000313" key="3">
    <source>
        <dbReference type="Proteomes" id="UP000770889"/>
    </source>
</evidence>
<dbReference type="Proteomes" id="UP000770889">
    <property type="component" value="Unassembled WGS sequence"/>
</dbReference>
<keyword evidence="1" id="KW-1133">Transmembrane helix</keyword>
<comment type="caution">
    <text evidence="2">The sequence shown here is derived from an EMBL/GenBank/DDBJ whole genome shotgun (WGS) entry which is preliminary data.</text>
</comment>
<evidence type="ECO:0000256" key="1">
    <source>
        <dbReference type="SAM" id="Phobius"/>
    </source>
</evidence>
<evidence type="ECO:0000313" key="2">
    <source>
        <dbReference type="EMBL" id="MBT2991016.1"/>
    </source>
</evidence>
<proteinExistence type="predicted"/>
<accession>A0A944MAL4</accession>
<keyword evidence="1" id="KW-0472">Membrane</keyword>
<dbReference type="EMBL" id="JAHHGM010000025">
    <property type="protein sequence ID" value="MBT2991016.1"/>
    <property type="molecule type" value="Genomic_DNA"/>
</dbReference>
<dbReference type="AlphaFoldDB" id="A0A944MAL4"/>
<gene>
    <name evidence="2" type="ORF">KME65_18820</name>
</gene>
<sequence length="119" mass="13097">MAIDRQEAQVISLHHDDETPLAGAEYELFAAGADLPYQSGRTDARGRVVFIPGDLRQWRLRVFGEDGHGLDTHFESTADPQHQGHVDHEVSKTSLLVLGLGILLSGFGAALLFAKRNRH</sequence>
<protein>
    <submittedName>
        <fullName evidence="2">ABC transporter permease</fullName>
    </submittedName>
</protein>
<name>A0A944MAL4_9GAMM</name>
<keyword evidence="1" id="KW-0812">Transmembrane</keyword>
<feature type="transmembrane region" description="Helical" evidence="1">
    <location>
        <begin position="95"/>
        <end position="114"/>
    </location>
</feature>
<organism evidence="2 3">
    <name type="scientific">Candidatus Thiodiazotropha taylori</name>
    <dbReference type="NCBI Taxonomy" id="2792791"/>
    <lineage>
        <taxon>Bacteria</taxon>
        <taxon>Pseudomonadati</taxon>
        <taxon>Pseudomonadota</taxon>
        <taxon>Gammaproteobacteria</taxon>
        <taxon>Chromatiales</taxon>
        <taxon>Sedimenticolaceae</taxon>
        <taxon>Candidatus Thiodiazotropha</taxon>
    </lineage>
</organism>
<reference evidence="2 3" key="1">
    <citation type="submission" date="2021-05" db="EMBL/GenBank/DDBJ databases">
        <title>Genetic and Functional Diversity in Clade A Lucinid endosymbionts from the Bahamas.</title>
        <authorList>
            <person name="Giani N.M."/>
            <person name="Engel A.S."/>
            <person name="Campbell B.J."/>
        </authorList>
    </citation>
    <scope>NUCLEOTIDE SEQUENCE [LARGE SCALE GENOMIC DNA]</scope>
    <source>
        <strain evidence="2">LUC16012Gg_MoonRockCtena</strain>
    </source>
</reference>